<dbReference type="VEuPathDB" id="GiardiaDB:SS50377_27460"/>
<accession>V6LFD8</accession>
<dbReference type="EMBL" id="AUWU02000007">
    <property type="protein sequence ID" value="KAH0571160.1"/>
    <property type="molecule type" value="Genomic_DNA"/>
</dbReference>
<evidence type="ECO:0000313" key="1">
    <source>
        <dbReference type="EMBL" id="EST43250.1"/>
    </source>
</evidence>
<keyword evidence="3" id="KW-1185">Reference proteome</keyword>
<evidence type="ECO:0000313" key="2">
    <source>
        <dbReference type="EMBL" id="KAH0571160.1"/>
    </source>
</evidence>
<gene>
    <name evidence="1" type="ORF">SS50377_16915</name>
    <name evidence="2" type="ORF">SS50377_27460</name>
</gene>
<dbReference type="Proteomes" id="UP000018208">
    <property type="component" value="Unassembled WGS sequence"/>
</dbReference>
<dbReference type="EMBL" id="KI546139">
    <property type="protein sequence ID" value="EST43250.1"/>
    <property type="molecule type" value="Genomic_DNA"/>
</dbReference>
<organism evidence="1">
    <name type="scientific">Spironucleus salmonicida</name>
    <dbReference type="NCBI Taxonomy" id="348837"/>
    <lineage>
        <taxon>Eukaryota</taxon>
        <taxon>Metamonada</taxon>
        <taxon>Diplomonadida</taxon>
        <taxon>Hexamitidae</taxon>
        <taxon>Hexamitinae</taxon>
        <taxon>Spironucleus</taxon>
    </lineage>
</organism>
<sequence>MAEKNIRSDLLIWMKNSVFNEIKSRSRFPKTIDFQVIQYIYKDLVTAESEKNLQDILGFIFELKKDDCDKIFQFITAKKKEFQEYLTSPNSFYDNPNEIETFSQKMCQSTKPSCTAQELYSCLQTKPILVPLKRPALIAKKYDKNYKNMFSIQINLNNTEIQVCQKASIIATQVLKFGCISSVFDFQGNIIAQFQGFEPILAISFHLEQFLSSINCQKANIDAIFQQKTENLIIDQSDNSLYLKKLPLPYQKDGIFTLDQINFTFIKNVYLTQNEDEICLQFGNTQSRFTFTKLTKLDDLGIQVQLIQGELNIQGMVKIIKQQLDGKIDKK</sequence>
<protein>
    <submittedName>
        <fullName evidence="1">Uncharacterized protein</fullName>
    </submittedName>
</protein>
<reference evidence="1 2" key="1">
    <citation type="journal article" date="2014" name="PLoS Genet.">
        <title>The Genome of Spironucleus salmonicida Highlights a Fish Pathogen Adapted to Fluctuating Environments.</title>
        <authorList>
            <person name="Xu F."/>
            <person name="Jerlstrom-Hultqvist J."/>
            <person name="Einarsson E."/>
            <person name="Astvaldsson A."/>
            <person name="Svard S.G."/>
            <person name="Andersson J.O."/>
        </authorList>
    </citation>
    <scope>NUCLEOTIDE SEQUENCE</scope>
    <source>
        <strain evidence="2">ATCC 50377</strain>
    </source>
</reference>
<name>V6LFD8_9EUKA</name>
<proteinExistence type="predicted"/>
<evidence type="ECO:0000313" key="3">
    <source>
        <dbReference type="Proteomes" id="UP000018208"/>
    </source>
</evidence>
<dbReference type="AlphaFoldDB" id="V6LFD8"/>
<reference evidence="2" key="2">
    <citation type="submission" date="2020-12" db="EMBL/GenBank/DDBJ databases">
        <title>New Spironucleus salmonicida genome in near-complete chromosomes.</title>
        <authorList>
            <person name="Xu F."/>
            <person name="Kurt Z."/>
            <person name="Jimenez-Gonzalez A."/>
            <person name="Astvaldsson A."/>
            <person name="Andersson J.O."/>
            <person name="Svard S.G."/>
        </authorList>
    </citation>
    <scope>NUCLEOTIDE SEQUENCE</scope>
    <source>
        <strain evidence="2">ATCC 50377</strain>
    </source>
</reference>